<organism evidence="1">
    <name type="scientific">viral metagenome</name>
    <dbReference type="NCBI Taxonomy" id="1070528"/>
    <lineage>
        <taxon>unclassified sequences</taxon>
        <taxon>metagenomes</taxon>
        <taxon>organismal metagenomes</taxon>
    </lineage>
</organism>
<reference evidence="1" key="1">
    <citation type="submission" date="2020-03" db="EMBL/GenBank/DDBJ databases">
        <title>The deep terrestrial virosphere.</title>
        <authorList>
            <person name="Holmfeldt K."/>
            <person name="Nilsson E."/>
            <person name="Simone D."/>
            <person name="Lopez-Fernandez M."/>
            <person name="Wu X."/>
            <person name="de Brujin I."/>
            <person name="Lundin D."/>
            <person name="Andersson A."/>
            <person name="Bertilsson S."/>
            <person name="Dopson M."/>
        </authorList>
    </citation>
    <scope>NUCLEOTIDE SEQUENCE</scope>
    <source>
        <strain evidence="1">MM415A02779</strain>
    </source>
</reference>
<gene>
    <name evidence="1" type="ORF">MM415A02779_0005</name>
</gene>
<protein>
    <submittedName>
        <fullName evidence="1">Uncharacterized protein</fullName>
    </submittedName>
</protein>
<dbReference type="AlphaFoldDB" id="A0A6M3JSR5"/>
<evidence type="ECO:0000313" key="1">
    <source>
        <dbReference type="EMBL" id="QJA72368.1"/>
    </source>
</evidence>
<name>A0A6M3JSR5_9ZZZZ</name>
<proteinExistence type="predicted"/>
<sequence length="60" mass="6940">MKYFIMSFDSDDRPEYPIEGAKTDRGARIKAQKVAEEWGVENYKIIFYRSSDGCRGSIGR</sequence>
<accession>A0A6M3JSR5</accession>
<dbReference type="EMBL" id="MT141946">
    <property type="protein sequence ID" value="QJA72368.1"/>
    <property type="molecule type" value="Genomic_DNA"/>
</dbReference>